<dbReference type="InterPro" id="IPR001387">
    <property type="entry name" value="Cro/C1-type_HTH"/>
</dbReference>
<dbReference type="Pfam" id="PF01381">
    <property type="entry name" value="HTH_3"/>
    <property type="match status" value="1"/>
</dbReference>
<dbReference type="InterPro" id="IPR010982">
    <property type="entry name" value="Lambda_DNA-bd_dom_sf"/>
</dbReference>
<proteinExistence type="predicted"/>
<dbReference type="SUPFAM" id="SSF47413">
    <property type="entry name" value="lambda repressor-like DNA-binding domains"/>
    <property type="match status" value="1"/>
</dbReference>
<organism evidence="2 3">
    <name type="scientific">Candidatus Clostridium eludens</name>
    <dbReference type="NCBI Taxonomy" id="3381663"/>
    <lineage>
        <taxon>Bacteria</taxon>
        <taxon>Bacillati</taxon>
        <taxon>Bacillota</taxon>
        <taxon>Clostridia</taxon>
        <taxon>Eubacteriales</taxon>
        <taxon>Clostridiaceae</taxon>
        <taxon>Clostridium</taxon>
    </lineage>
</organism>
<dbReference type="Gene3D" id="1.10.260.40">
    <property type="entry name" value="lambda repressor-like DNA-binding domains"/>
    <property type="match status" value="1"/>
</dbReference>
<dbReference type="SMART" id="SM00530">
    <property type="entry name" value="HTH_XRE"/>
    <property type="match status" value="1"/>
</dbReference>
<dbReference type="PROSITE" id="PS50943">
    <property type="entry name" value="HTH_CROC1"/>
    <property type="match status" value="1"/>
</dbReference>
<gene>
    <name evidence="2" type="ORF">ACJDU8_18975</name>
</gene>
<dbReference type="EMBL" id="JBJHZX010000034">
    <property type="protein sequence ID" value="MFL0197632.1"/>
    <property type="molecule type" value="Genomic_DNA"/>
</dbReference>
<accession>A0ABW8SNI0</accession>
<keyword evidence="3" id="KW-1185">Reference proteome</keyword>
<dbReference type="RefSeq" id="WP_406793735.1">
    <property type="nucleotide sequence ID" value="NZ_JBJHZX010000034.1"/>
</dbReference>
<dbReference type="CDD" id="cd00093">
    <property type="entry name" value="HTH_XRE"/>
    <property type="match status" value="1"/>
</dbReference>
<evidence type="ECO:0000313" key="2">
    <source>
        <dbReference type="EMBL" id="MFL0197632.1"/>
    </source>
</evidence>
<name>A0ABW8SNI0_9CLOT</name>
<protein>
    <submittedName>
        <fullName evidence="2">Helix-turn-helix domain-containing protein</fullName>
    </submittedName>
</protein>
<reference evidence="2 3" key="1">
    <citation type="submission" date="2024-11" db="EMBL/GenBank/DDBJ databases">
        <authorList>
            <person name="Heng Y.C."/>
            <person name="Lim A.C.H."/>
            <person name="Lee J.K.Y."/>
            <person name="Kittelmann S."/>
        </authorList>
    </citation>
    <scope>NUCLEOTIDE SEQUENCE [LARGE SCALE GENOMIC DNA]</scope>
    <source>
        <strain evidence="2 3">WILCCON 0269</strain>
    </source>
</reference>
<sequence>MLRLNIEKLRLAQAKACLTTTELTDKSDIGKGTLGKILNKQRKATPKTIGKLARALNVEVEQIVDIE</sequence>
<comment type="caution">
    <text evidence="2">The sequence shown here is derived from an EMBL/GenBank/DDBJ whole genome shotgun (WGS) entry which is preliminary data.</text>
</comment>
<evidence type="ECO:0000313" key="3">
    <source>
        <dbReference type="Proteomes" id="UP001623660"/>
    </source>
</evidence>
<evidence type="ECO:0000259" key="1">
    <source>
        <dbReference type="PROSITE" id="PS50943"/>
    </source>
</evidence>
<feature type="domain" description="HTH cro/C1-type" evidence="1">
    <location>
        <begin position="25"/>
        <end position="63"/>
    </location>
</feature>
<dbReference type="Proteomes" id="UP001623660">
    <property type="component" value="Unassembled WGS sequence"/>
</dbReference>